<proteinExistence type="predicted"/>
<protein>
    <submittedName>
        <fullName evidence="1">Uncharacterized protein</fullName>
    </submittedName>
</protein>
<name>A0A2N9FCK3_FAGSY</name>
<sequence length="176" mass="19516">MSHPVIPLRPTSHPTGTLCRKLDLRRPILTRIGLAPPLVEAATPPFEASQAPNIDRKPPSHCQLDFAKPVTTSCRPLSWISKHHSPLLASYRVTTTSPEALNLSRHHQTIDLIFSTEHRNSDWISPSTAKRDLTNLARSHRIWRDLTGSGRDLAGSGRDLAGFGEISLDVARFLPE</sequence>
<gene>
    <name evidence="1" type="ORF">FSB_LOCUS12396</name>
</gene>
<accession>A0A2N9FCK3</accession>
<organism evidence="1">
    <name type="scientific">Fagus sylvatica</name>
    <name type="common">Beechnut</name>
    <dbReference type="NCBI Taxonomy" id="28930"/>
    <lineage>
        <taxon>Eukaryota</taxon>
        <taxon>Viridiplantae</taxon>
        <taxon>Streptophyta</taxon>
        <taxon>Embryophyta</taxon>
        <taxon>Tracheophyta</taxon>
        <taxon>Spermatophyta</taxon>
        <taxon>Magnoliopsida</taxon>
        <taxon>eudicotyledons</taxon>
        <taxon>Gunneridae</taxon>
        <taxon>Pentapetalae</taxon>
        <taxon>rosids</taxon>
        <taxon>fabids</taxon>
        <taxon>Fagales</taxon>
        <taxon>Fagaceae</taxon>
        <taxon>Fagus</taxon>
    </lineage>
</organism>
<reference evidence="1" key="1">
    <citation type="submission" date="2018-02" db="EMBL/GenBank/DDBJ databases">
        <authorList>
            <person name="Cohen D.B."/>
            <person name="Kent A.D."/>
        </authorList>
    </citation>
    <scope>NUCLEOTIDE SEQUENCE</scope>
</reference>
<dbReference type="EMBL" id="OIVN01000714">
    <property type="protein sequence ID" value="SPC84514.1"/>
    <property type="molecule type" value="Genomic_DNA"/>
</dbReference>
<dbReference type="AlphaFoldDB" id="A0A2N9FCK3"/>
<evidence type="ECO:0000313" key="1">
    <source>
        <dbReference type="EMBL" id="SPC84514.1"/>
    </source>
</evidence>